<dbReference type="PROSITE" id="PS50102">
    <property type="entry name" value="RRM"/>
    <property type="match status" value="1"/>
</dbReference>
<dbReference type="Pfam" id="PF00076">
    <property type="entry name" value="RRM_1"/>
    <property type="match status" value="1"/>
</dbReference>
<evidence type="ECO:0000313" key="6">
    <source>
        <dbReference type="Proteomes" id="UP000887563"/>
    </source>
</evidence>
<evidence type="ECO:0000256" key="2">
    <source>
        <dbReference type="ARBA" id="ARBA00022884"/>
    </source>
</evidence>
<protein>
    <submittedName>
        <fullName evidence="7">RRM domain-containing protein</fullName>
    </submittedName>
</protein>
<dbReference type="SUPFAM" id="SSF54928">
    <property type="entry name" value="RNA-binding domain, RBD"/>
    <property type="match status" value="1"/>
</dbReference>
<dbReference type="FunFam" id="3.30.70.330:FF:000013">
    <property type="entry name" value="CUGBP Elav-like family member 1 isoform 2"/>
    <property type="match status" value="1"/>
</dbReference>
<reference evidence="7" key="1">
    <citation type="submission" date="2022-11" db="UniProtKB">
        <authorList>
            <consortium name="WormBaseParasite"/>
        </authorList>
    </citation>
    <scope>IDENTIFICATION</scope>
</reference>
<dbReference type="GO" id="GO:0003723">
    <property type="term" value="F:RNA binding"/>
    <property type="evidence" value="ECO:0007669"/>
    <property type="project" value="UniProtKB-UniRule"/>
</dbReference>
<dbReference type="SMART" id="SM00360">
    <property type="entry name" value="RRM"/>
    <property type="match status" value="1"/>
</dbReference>
<proteinExistence type="predicted"/>
<dbReference type="WBParaSite" id="Minc3s00231g08156">
    <property type="protein sequence ID" value="Minc3s00231g08156"/>
    <property type="gene ID" value="Minc3s00231g08156"/>
</dbReference>
<keyword evidence="6" id="KW-1185">Reference proteome</keyword>
<keyword evidence="1" id="KW-0677">Repeat</keyword>
<feature type="compositionally biased region" description="Low complexity" evidence="4">
    <location>
        <begin position="20"/>
        <end position="30"/>
    </location>
</feature>
<feature type="region of interest" description="Disordered" evidence="4">
    <location>
        <begin position="18"/>
        <end position="39"/>
    </location>
</feature>
<dbReference type="Proteomes" id="UP000887563">
    <property type="component" value="Unplaced"/>
</dbReference>
<evidence type="ECO:0000259" key="5">
    <source>
        <dbReference type="PROSITE" id="PS50102"/>
    </source>
</evidence>
<dbReference type="AlphaFoldDB" id="A0A914L305"/>
<feature type="domain" description="RRM" evidence="5">
    <location>
        <begin position="43"/>
        <end position="124"/>
    </location>
</feature>
<keyword evidence="2 3" id="KW-0694">RNA-binding</keyword>
<dbReference type="InterPro" id="IPR000504">
    <property type="entry name" value="RRM_dom"/>
</dbReference>
<dbReference type="Gene3D" id="3.30.70.330">
    <property type="match status" value="1"/>
</dbReference>
<evidence type="ECO:0000256" key="1">
    <source>
        <dbReference type="ARBA" id="ARBA00022737"/>
    </source>
</evidence>
<evidence type="ECO:0000313" key="7">
    <source>
        <dbReference type="WBParaSite" id="Minc3s00231g08156"/>
    </source>
</evidence>
<dbReference type="InterPro" id="IPR035979">
    <property type="entry name" value="RBD_domain_sf"/>
</dbReference>
<name>A0A914L305_MELIC</name>
<organism evidence="6 7">
    <name type="scientific">Meloidogyne incognita</name>
    <name type="common">Southern root-knot nematode worm</name>
    <name type="synonym">Oxyuris incognita</name>
    <dbReference type="NCBI Taxonomy" id="6306"/>
    <lineage>
        <taxon>Eukaryota</taxon>
        <taxon>Metazoa</taxon>
        <taxon>Ecdysozoa</taxon>
        <taxon>Nematoda</taxon>
        <taxon>Chromadorea</taxon>
        <taxon>Rhabditida</taxon>
        <taxon>Tylenchina</taxon>
        <taxon>Tylenchomorpha</taxon>
        <taxon>Tylenchoidea</taxon>
        <taxon>Meloidogynidae</taxon>
        <taxon>Meloidogyninae</taxon>
        <taxon>Meloidogyne</taxon>
        <taxon>Meloidogyne incognita group</taxon>
    </lineage>
</organism>
<accession>A0A914L305</accession>
<dbReference type="InterPro" id="IPR012677">
    <property type="entry name" value="Nucleotide-bd_a/b_plait_sf"/>
</dbReference>
<evidence type="ECO:0000256" key="4">
    <source>
        <dbReference type="SAM" id="MobiDB-lite"/>
    </source>
</evidence>
<dbReference type="PANTHER" id="PTHR24012">
    <property type="entry name" value="RNA BINDING PROTEIN"/>
    <property type="match status" value="1"/>
</dbReference>
<evidence type="ECO:0000256" key="3">
    <source>
        <dbReference type="PROSITE-ProRule" id="PRU00176"/>
    </source>
</evidence>
<sequence>MESSSNIIQDKISLQQDFINNPQNNNSTNNEEITTDGPDSDTIKMFVGQIPKSWDENKLIKFFTQYGPVFQLNILRDKGSEESKGCCFVTFYHRKDAINAQNALHNVHTMPGLSHPVQMKPADTENRNGFKFMVNVEITGPEKNNKEMLF</sequence>